<feature type="domain" description="GFO/IDH/MocA-like oxidoreductase" evidence="3">
    <location>
        <begin position="128"/>
        <end position="249"/>
    </location>
</feature>
<proteinExistence type="predicted"/>
<evidence type="ECO:0000313" key="5">
    <source>
        <dbReference type="Proteomes" id="UP000279859"/>
    </source>
</evidence>
<evidence type="ECO:0000313" key="4">
    <source>
        <dbReference type="EMBL" id="RNE67431.1"/>
    </source>
</evidence>
<organism evidence="4 5">
    <name type="scientific">Cryobacterium tepidiphilum</name>
    <dbReference type="NCBI Taxonomy" id="2486026"/>
    <lineage>
        <taxon>Bacteria</taxon>
        <taxon>Bacillati</taxon>
        <taxon>Actinomycetota</taxon>
        <taxon>Actinomycetes</taxon>
        <taxon>Micrococcales</taxon>
        <taxon>Microbacteriaceae</taxon>
        <taxon>Cryobacterium</taxon>
    </lineage>
</organism>
<reference evidence="4 5" key="1">
    <citation type="submission" date="2018-11" db="EMBL/GenBank/DDBJ databases">
        <title>Cryobacterium sp. nov., isolated from rhizosphere soil of lettuce.</title>
        <authorList>
            <person name="Wang Y."/>
        </authorList>
    </citation>
    <scope>NUCLEOTIDE SEQUENCE [LARGE SCALE GENOMIC DNA]</scope>
    <source>
        <strain evidence="4 5">NEAU-85</strain>
    </source>
</reference>
<dbReference type="Pfam" id="PF22725">
    <property type="entry name" value="GFO_IDH_MocA_C3"/>
    <property type="match status" value="1"/>
</dbReference>
<dbReference type="InterPro" id="IPR055170">
    <property type="entry name" value="GFO_IDH_MocA-like_dom"/>
</dbReference>
<dbReference type="GO" id="GO:0000166">
    <property type="term" value="F:nucleotide binding"/>
    <property type="evidence" value="ECO:0007669"/>
    <property type="project" value="InterPro"/>
</dbReference>
<comment type="caution">
    <text evidence="4">The sequence shown here is derived from an EMBL/GenBank/DDBJ whole genome shotgun (WGS) entry which is preliminary data.</text>
</comment>
<dbReference type="OrthoDB" id="9815825at2"/>
<dbReference type="InterPro" id="IPR052515">
    <property type="entry name" value="Gfo/Idh/MocA_Oxidoreductase"/>
</dbReference>
<dbReference type="SUPFAM" id="SSF55347">
    <property type="entry name" value="Glyceraldehyde-3-phosphate dehydrogenase-like, C-terminal domain"/>
    <property type="match status" value="1"/>
</dbReference>
<dbReference type="Pfam" id="PF01408">
    <property type="entry name" value="GFO_IDH_MocA"/>
    <property type="match status" value="1"/>
</dbReference>
<name>A0A3M8LPX7_9MICO</name>
<dbReference type="PANTHER" id="PTHR43249">
    <property type="entry name" value="UDP-N-ACETYL-2-AMINO-2-DEOXY-D-GLUCURONATE OXIDASE"/>
    <property type="match status" value="1"/>
</dbReference>
<dbReference type="PANTHER" id="PTHR43249:SF1">
    <property type="entry name" value="D-GLUCOSIDE 3-DEHYDROGENASE"/>
    <property type="match status" value="1"/>
</dbReference>
<dbReference type="AlphaFoldDB" id="A0A3M8LPX7"/>
<dbReference type="SUPFAM" id="SSF51735">
    <property type="entry name" value="NAD(P)-binding Rossmann-fold domains"/>
    <property type="match status" value="1"/>
</dbReference>
<dbReference type="Gene3D" id="3.40.50.720">
    <property type="entry name" value="NAD(P)-binding Rossmann-like Domain"/>
    <property type="match status" value="1"/>
</dbReference>
<gene>
    <name evidence="4" type="ORF">EEJ31_01300</name>
</gene>
<dbReference type="EMBL" id="RDSR01000001">
    <property type="protein sequence ID" value="RNE67431.1"/>
    <property type="molecule type" value="Genomic_DNA"/>
</dbReference>
<evidence type="ECO:0000256" key="1">
    <source>
        <dbReference type="ARBA" id="ARBA00023027"/>
    </source>
</evidence>
<dbReference type="InterPro" id="IPR000683">
    <property type="entry name" value="Gfo/Idh/MocA-like_OxRdtase_N"/>
</dbReference>
<dbReference type="Proteomes" id="UP000279859">
    <property type="component" value="Unassembled WGS sequence"/>
</dbReference>
<keyword evidence="5" id="KW-1185">Reference proteome</keyword>
<keyword evidence="1" id="KW-0520">NAD</keyword>
<dbReference type="InterPro" id="IPR036291">
    <property type="entry name" value="NAD(P)-bd_dom_sf"/>
</dbReference>
<sequence>MRFGLVGTGAIAALHAAVIAGLDDAALVACHSRTPEARERFARDNGCDAEATLDGLLGRGDVDVVVITTPSGTHADIGIRAARHGKHVLCEKPLDVSPARADALIAACAEAGVLLGVIYQGRFGAGARALKRAVDAGRFGRIAQCSVFVPWFRDDAYYAGAAWRGTAADDGGSLMNQGSHALDLLLWIAGDVAVASARVQTRMHDIEAEDNAVAWLEFESGSLGLIQCSTACYPGAARRLEVRGETGSVVLADDVPVLWEFAVPTPDDADVVRLAQASAPPRTGEPTPASQSGHLAQYRDFIAALAEGRPPAIPGSEARRSVRLIAALHESNRSGLPVRL</sequence>
<dbReference type="RefSeq" id="WP_123044461.1">
    <property type="nucleotide sequence ID" value="NZ_RDSR01000001.1"/>
</dbReference>
<evidence type="ECO:0000259" key="3">
    <source>
        <dbReference type="Pfam" id="PF22725"/>
    </source>
</evidence>
<protein>
    <submittedName>
        <fullName evidence="4">Gfo/Idh/MocA family oxidoreductase</fullName>
    </submittedName>
</protein>
<evidence type="ECO:0000259" key="2">
    <source>
        <dbReference type="Pfam" id="PF01408"/>
    </source>
</evidence>
<accession>A0A3M8LPX7</accession>
<feature type="domain" description="Gfo/Idh/MocA-like oxidoreductase N-terminal" evidence="2">
    <location>
        <begin position="1"/>
        <end position="118"/>
    </location>
</feature>
<dbReference type="Gene3D" id="3.30.360.10">
    <property type="entry name" value="Dihydrodipicolinate Reductase, domain 2"/>
    <property type="match status" value="1"/>
</dbReference>